<dbReference type="GO" id="GO:0003677">
    <property type="term" value="F:DNA binding"/>
    <property type="evidence" value="ECO:0007669"/>
    <property type="project" value="InterPro"/>
</dbReference>
<dbReference type="KEGG" id="vg:55618376"/>
<dbReference type="PROSITE" id="PS50943">
    <property type="entry name" value="HTH_CROC1"/>
    <property type="match status" value="1"/>
</dbReference>
<dbReference type="Gene3D" id="1.10.260.40">
    <property type="entry name" value="lambda repressor-like DNA-binding domains"/>
    <property type="match status" value="1"/>
</dbReference>
<dbReference type="GeneID" id="55618376"/>
<dbReference type="InterPro" id="IPR010982">
    <property type="entry name" value="Lambda_DNA-bd_dom_sf"/>
</dbReference>
<dbReference type="SUPFAM" id="SSF47413">
    <property type="entry name" value="lambda repressor-like DNA-binding domains"/>
    <property type="match status" value="1"/>
</dbReference>
<accession>A0A514DJD6</accession>
<sequence>MSIRLDPSALDDARALHGFTSDERLAAAIDMSGTAIRNLRHGRTSPSVATLVRLRRLTGRPLDGLVIETADAPAA</sequence>
<reference evidence="2 3" key="1">
    <citation type="submission" date="2019-05" db="EMBL/GenBank/DDBJ databases">
        <authorList>
            <person name="Akhtar B.I."/>
            <person name="Arnold A.M."/>
            <person name="Bradley E.T."/>
            <person name="Brothers B.H."/>
            <person name="Butler T.D."/>
            <person name="Camp E.M."/>
            <person name="Carlisle A.C."/>
            <person name="Causey C.L."/>
            <person name="Cole L.M."/>
            <person name="Cordle B.A."/>
            <person name="Council J.C."/>
            <person name="Cranford T.B."/>
            <person name="Davidson A.L."/>
            <person name="Davis T.J."/>
            <person name="DeJohn S.M."/>
            <person name="Dobson M.N."/>
            <person name="Draughn A.N."/>
            <person name="Duncan A."/>
            <person name="Flippo K.C."/>
            <person name="Gentry B.L."/>
            <person name="Temple D.K."/>
            <person name="Claughton R."/>
            <person name="Riley T."/>
            <person name="Yancie K."/>
            <person name="Brown C."/>
            <person name="Monti D.L."/>
            <person name="Garlena R.A."/>
            <person name="Russell D.A."/>
            <person name="Pope W.H."/>
            <person name="Jacobs-Sera D."/>
            <person name="Hatfull G.F."/>
        </authorList>
    </citation>
    <scope>NUCLEOTIDE SEQUENCE [LARGE SCALE GENOMIC DNA]</scope>
</reference>
<dbReference type="InterPro" id="IPR001387">
    <property type="entry name" value="Cro/C1-type_HTH"/>
</dbReference>
<protein>
    <submittedName>
        <fullName evidence="2">Helix-turn-helix DNA binding protein</fullName>
    </submittedName>
</protein>
<keyword evidence="3" id="KW-1185">Reference proteome</keyword>
<name>A0A514DJD6_9CAUD</name>
<organism evidence="2 3">
    <name type="scientific">Corynebacterium phage StAB</name>
    <dbReference type="NCBI Taxonomy" id="2591204"/>
    <lineage>
        <taxon>Viruses</taxon>
        <taxon>Duplodnaviria</taxon>
        <taxon>Heunggongvirae</taxon>
        <taxon>Uroviricota</taxon>
        <taxon>Caudoviricetes</taxon>
        <taxon>Samwavirus</taxon>
        <taxon>Samwavirus StAB</taxon>
    </lineage>
</organism>
<proteinExistence type="predicted"/>
<evidence type="ECO:0000259" key="1">
    <source>
        <dbReference type="PROSITE" id="PS50943"/>
    </source>
</evidence>
<feature type="domain" description="HTH cro/C1-type" evidence="1">
    <location>
        <begin position="25"/>
        <end position="65"/>
    </location>
</feature>
<dbReference type="EMBL" id="MK937613">
    <property type="protein sequence ID" value="QDH93741.1"/>
    <property type="molecule type" value="Genomic_DNA"/>
</dbReference>
<dbReference type="Pfam" id="PF01381">
    <property type="entry name" value="HTH_3"/>
    <property type="match status" value="1"/>
</dbReference>
<gene>
    <name evidence="2" type="primary">30</name>
    <name evidence="2" type="ORF">SEA_STAB_30</name>
</gene>
<dbReference type="CDD" id="cd00093">
    <property type="entry name" value="HTH_XRE"/>
    <property type="match status" value="1"/>
</dbReference>
<evidence type="ECO:0000313" key="3">
    <source>
        <dbReference type="Proteomes" id="UP000317877"/>
    </source>
</evidence>
<evidence type="ECO:0000313" key="2">
    <source>
        <dbReference type="EMBL" id="QDH93741.1"/>
    </source>
</evidence>
<dbReference type="Proteomes" id="UP000317877">
    <property type="component" value="Segment"/>
</dbReference>
<dbReference type="RefSeq" id="YP_009847976.1">
    <property type="nucleotide sequence ID" value="NC_048780.1"/>
</dbReference>